<accession>B6TVZ6</accession>
<sequence length="55" mass="6536">MRYSTVCHCSFWHYRQVVCNNLSCFCHSYRVLSLKSDTFSLSSSSTRMFCGLRLW</sequence>
<evidence type="ECO:0000313" key="1">
    <source>
        <dbReference type="EMBL" id="ACG41279.1"/>
    </source>
</evidence>
<dbReference type="AlphaFoldDB" id="B6TVZ6"/>
<name>B6TVZ6_MAIZE</name>
<proteinExistence type="evidence at transcript level"/>
<organism evidence="1">
    <name type="scientific">Zea mays</name>
    <name type="common">Maize</name>
    <dbReference type="NCBI Taxonomy" id="4577"/>
    <lineage>
        <taxon>Eukaryota</taxon>
        <taxon>Viridiplantae</taxon>
        <taxon>Streptophyta</taxon>
        <taxon>Embryophyta</taxon>
        <taxon>Tracheophyta</taxon>
        <taxon>Spermatophyta</taxon>
        <taxon>Magnoliopsida</taxon>
        <taxon>Liliopsida</taxon>
        <taxon>Poales</taxon>
        <taxon>Poaceae</taxon>
        <taxon>PACMAD clade</taxon>
        <taxon>Panicoideae</taxon>
        <taxon>Andropogonodae</taxon>
        <taxon>Andropogoneae</taxon>
        <taxon>Tripsacinae</taxon>
        <taxon>Zea</taxon>
    </lineage>
</organism>
<protein>
    <submittedName>
        <fullName evidence="1">Uncharacterized protein</fullName>
    </submittedName>
</protein>
<dbReference type="EMBL" id="EU969161">
    <property type="protein sequence ID" value="ACG41279.1"/>
    <property type="molecule type" value="mRNA"/>
</dbReference>
<reference evidence="1" key="1">
    <citation type="journal article" date="2009" name="Plant Mol. Biol.">
        <title>Insights into corn genes derived from large-scale cDNA sequencing.</title>
        <authorList>
            <person name="Alexandrov N.N."/>
            <person name="Brover V.V."/>
            <person name="Freidin S."/>
            <person name="Troukhan M.E."/>
            <person name="Tatarinova T.V."/>
            <person name="Zhang H."/>
            <person name="Swaller T.J."/>
            <person name="Lu Y.P."/>
            <person name="Bouck J."/>
            <person name="Flavell R.B."/>
            <person name="Feldmann K.A."/>
        </authorList>
    </citation>
    <scope>NUCLEOTIDE SEQUENCE</scope>
</reference>